<dbReference type="CDD" id="cd01878">
    <property type="entry name" value="HflX"/>
    <property type="match status" value="1"/>
</dbReference>
<keyword evidence="6" id="KW-0175">Coiled coil</keyword>
<feature type="coiled-coil region" evidence="6">
    <location>
        <begin position="169"/>
        <end position="196"/>
    </location>
</feature>
<comment type="subunit">
    <text evidence="5">Monomer. Associates with the 50S ribosomal subunit.</text>
</comment>
<dbReference type="Gene3D" id="3.40.50.11060">
    <property type="entry name" value="GTPase HflX, N-terminal domain"/>
    <property type="match status" value="1"/>
</dbReference>
<sequence>MNTADTTQQSKQESGILVSVVTQQGEQEEESLQELRKLADTAGMIVLDQMVQRRESHDPRWVMGKGKVQELKALTEQLDADVIIFDHELTGAQVRNIEEVLQVKILDRTQLILDIFAQRAKTKEGQLQVELAQLNYLLPRLIGHGKQLSRLGAGIGTRGPGETKLETDRRHIRTRIRDLKRQLEQVTKHRKLYRERRQKNGVPQVALVGYTNAGKSTLLNQLTGADTLSENRLFATLDPTTRKLKLPSGREIMLTDTVGFIQRLPHDLVAAFKSTLEEVLEADLILHVVDASHPYAAEQIRVVDDVLGQLGAQGKEQILVYNKMDQVSQQEAVISASSDHPNVKLSALDRKDLHQLKLSMQDWLFGQLVAYRIPSHEGKLLSTAYSLGDIVHQSMEEEEAYVCVRTTKSQYTRKGYLLKRYEVEPANCTEENRHEEESADESAMDTTQVRH</sequence>
<dbReference type="Pfam" id="PF01926">
    <property type="entry name" value="MMR_HSR1"/>
    <property type="match status" value="1"/>
</dbReference>
<keyword evidence="3" id="KW-0460">Magnesium</keyword>
<dbReference type="NCBIfam" id="TIGR03156">
    <property type="entry name" value="GTP_HflX"/>
    <property type="match status" value="1"/>
</dbReference>
<comment type="function">
    <text evidence="5">GTPase that associates with the 50S ribosomal subunit and may have a role during protein synthesis or ribosome biogenesis.</text>
</comment>
<dbReference type="Gene3D" id="6.10.250.2860">
    <property type="match status" value="1"/>
</dbReference>
<keyword evidence="1" id="KW-0479">Metal-binding</keyword>
<keyword evidence="5" id="KW-0963">Cytoplasm</keyword>
<evidence type="ECO:0000256" key="4">
    <source>
        <dbReference type="ARBA" id="ARBA00023134"/>
    </source>
</evidence>
<evidence type="ECO:0000256" key="1">
    <source>
        <dbReference type="ARBA" id="ARBA00022723"/>
    </source>
</evidence>
<evidence type="ECO:0000256" key="5">
    <source>
        <dbReference type="HAMAP-Rule" id="MF_00900"/>
    </source>
</evidence>
<keyword evidence="2 5" id="KW-0547">Nucleotide-binding</keyword>
<evidence type="ECO:0000256" key="6">
    <source>
        <dbReference type="SAM" id="Coils"/>
    </source>
</evidence>
<dbReference type="PROSITE" id="PS51705">
    <property type="entry name" value="G_HFLX"/>
    <property type="match status" value="1"/>
</dbReference>
<gene>
    <name evidence="5 9" type="primary">hflX</name>
    <name evidence="9" type="ORF">ACFSUC_15735</name>
</gene>
<dbReference type="InterPro" id="IPR016496">
    <property type="entry name" value="GTPase_HflX"/>
</dbReference>
<dbReference type="PANTHER" id="PTHR10229:SF0">
    <property type="entry name" value="GTP-BINDING PROTEIN 6-RELATED"/>
    <property type="match status" value="1"/>
</dbReference>
<dbReference type="Pfam" id="PF13167">
    <property type="entry name" value="GTP-bdg_N"/>
    <property type="match status" value="1"/>
</dbReference>
<keyword evidence="10" id="KW-1185">Reference proteome</keyword>
<dbReference type="PIRSF" id="PIRSF006809">
    <property type="entry name" value="GTP-binding_hflX_prd"/>
    <property type="match status" value="1"/>
</dbReference>
<evidence type="ECO:0000259" key="8">
    <source>
        <dbReference type="PROSITE" id="PS51705"/>
    </source>
</evidence>
<accession>A0ABW5RD92</accession>
<dbReference type="InterPro" id="IPR025121">
    <property type="entry name" value="GTPase_HflX_N"/>
</dbReference>
<dbReference type="RefSeq" id="WP_379930577.1">
    <property type="nucleotide sequence ID" value="NZ_JBHUMM010000043.1"/>
</dbReference>
<comment type="similarity">
    <text evidence="5">Belongs to the TRAFAC class OBG-HflX-like GTPase superfamily. HflX GTPase family.</text>
</comment>
<dbReference type="PANTHER" id="PTHR10229">
    <property type="entry name" value="GTP-BINDING PROTEIN HFLX"/>
    <property type="match status" value="1"/>
</dbReference>
<organism evidence="9 10">
    <name type="scientific">Marinicrinis sediminis</name>
    <dbReference type="NCBI Taxonomy" id="1652465"/>
    <lineage>
        <taxon>Bacteria</taxon>
        <taxon>Bacillati</taxon>
        <taxon>Bacillota</taxon>
        <taxon>Bacilli</taxon>
        <taxon>Bacillales</taxon>
        <taxon>Paenibacillaceae</taxon>
    </lineage>
</organism>
<dbReference type="InterPro" id="IPR042108">
    <property type="entry name" value="GTPase_HflX_N_sf"/>
</dbReference>
<comment type="subcellular location">
    <subcellularLocation>
        <location evidence="5">Cytoplasm</location>
    </subcellularLocation>
    <text evidence="5">May associate with membranes.</text>
</comment>
<dbReference type="SUPFAM" id="SSF52540">
    <property type="entry name" value="P-loop containing nucleoside triphosphate hydrolases"/>
    <property type="match status" value="1"/>
</dbReference>
<dbReference type="InterPro" id="IPR030394">
    <property type="entry name" value="G_HFLX_dom"/>
</dbReference>
<evidence type="ECO:0000256" key="7">
    <source>
        <dbReference type="SAM" id="MobiDB-lite"/>
    </source>
</evidence>
<dbReference type="HAMAP" id="MF_00900">
    <property type="entry name" value="GTPase_HflX"/>
    <property type="match status" value="1"/>
</dbReference>
<dbReference type="InterPro" id="IPR027417">
    <property type="entry name" value="P-loop_NTPase"/>
</dbReference>
<dbReference type="EMBL" id="JBHUMM010000043">
    <property type="protein sequence ID" value="MFD2673021.1"/>
    <property type="molecule type" value="Genomic_DNA"/>
</dbReference>
<evidence type="ECO:0000313" key="10">
    <source>
        <dbReference type="Proteomes" id="UP001597497"/>
    </source>
</evidence>
<dbReference type="Proteomes" id="UP001597497">
    <property type="component" value="Unassembled WGS sequence"/>
</dbReference>
<dbReference type="InterPro" id="IPR006073">
    <property type="entry name" value="GTP-bd"/>
</dbReference>
<proteinExistence type="inferred from homology"/>
<comment type="caution">
    <text evidence="9">The sequence shown here is derived from an EMBL/GenBank/DDBJ whole genome shotgun (WGS) entry which is preliminary data.</text>
</comment>
<evidence type="ECO:0000313" key="9">
    <source>
        <dbReference type="EMBL" id="MFD2673021.1"/>
    </source>
</evidence>
<evidence type="ECO:0000256" key="2">
    <source>
        <dbReference type="ARBA" id="ARBA00022741"/>
    </source>
</evidence>
<feature type="domain" description="Hflx-type G" evidence="8">
    <location>
        <begin position="203"/>
        <end position="368"/>
    </location>
</feature>
<dbReference type="InterPro" id="IPR032305">
    <property type="entry name" value="GTP-bd_M"/>
</dbReference>
<keyword evidence="4 5" id="KW-0342">GTP-binding</keyword>
<protein>
    <recommendedName>
        <fullName evidence="5">GTPase HflX</fullName>
    </recommendedName>
    <alternativeName>
        <fullName evidence="5">GTP-binding protein HflX</fullName>
    </alternativeName>
</protein>
<evidence type="ECO:0000256" key="3">
    <source>
        <dbReference type="ARBA" id="ARBA00022842"/>
    </source>
</evidence>
<dbReference type="PRINTS" id="PR00326">
    <property type="entry name" value="GTP1OBG"/>
</dbReference>
<name>A0ABW5RD92_9BACL</name>
<dbReference type="Gene3D" id="3.40.50.300">
    <property type="entry name" value="P-loop containing nucleotide triphosphate hydrolases"/>
    <property type="match status" value="1"/>
</dbReference>
<reference evidence="10" key="1">
    <citation type="journal article" date="2019" name="Int. J. Syst. Evol. Microbiol.">
        <title>The Global Catalogue of Microorganisms (GCM) 10K type strain sequencing project: providing services to taxonomists for standard genome sequencing and annotation.</title>
        <authorList>
            <consortium name="The Broad Institute Genomics Platform"/>
            <consortium name="The Broad Institute Genome Sequencing Center for Infectious Disease"/>
            <person name="Wu L."/>
            <person name="Ma J."/>
        </authorList>
    </citation>
    <scope>NUCLEOTIDE SEQUENCE [LARGE SCALE GENOMIC DNA]</scope>
    <source>
        <strain evidence="10">KCTC 33676</strain>
    </source>
</reference>
<dbReference type="Pfam" id="PF16360">
    <property type="entry name" value="GTP-bdg_M"/>
    <property type="match status" value="1"/>
</dbReference>
<feature type="region of interest" description="Disordered" evidence="7">
    <location>
        <begin position="428"/>
        <end position="451"/>
    </location>
</feature>